<sequence length="159" mass="18295">MLGLIQELNWPNMLEESINYTKIADGKLISIFKQHPEVSPKAIALFCHVLNAQHIWANRILGLAPKYQVWQTYGVELFEQISAENFKLLAQIFTTIPLDKEITYTNSIGDQYKSLAKDILFHVVNHSTYHRAQIATMFKLDGITPPVTDYVILKRDHQL</sequence>
<reference evidence="4 5" key="1">
    <citation type="submission" date="2019-04" db="EMBL/GenBank/DDBJ databases">
        <title>Pedobacter sp. RP-3-22 sp. nov., isolated from Arctic soil.</title>
        <authorList>
            <person name="Dahal R.H."/>
            <person name="Kim D.-U."/>
        </authorList>
    </citation>
    <scope>NUCLEOTIDE SEQUENCE [LARGE SCALE GENOMIC DNA]</scope>
    <source>
        <strain evidence="4 5">RP-3-22</strain>
    </source>
</reference>
<protein>
    <submittedName>
        <fullName evidence="4">Damage-inducible protein DinB</fullName>
    </submittedName>
</protein>
<evidence type="ECO:0000256" key="3">
    <source>
        <dbReference type="PIRSR" id="PIRSR607837-1"/>
    </source>
</evidence>
<dbReference type="AlphaFoldDB" id="A0A4U1CE27"/>
<name>A0A4U1CE27_9SPHI</name>
<accession>A0A4U1CE27</accession>
<dbReference type="InterPro" id="IPR034660">
    <property type="entry name" value="DinB/YfiT-like"/>
</dbReference>
<dbReference type="EMBL" id="SWBR01000006">
    <property type="protein sequence ID" value="TKC04723.1"/>
    <property type="molecule type" value="Genomic_DNA"/>
</dbReference>
<gene>
    <name evidence="4" type="ORF">FA048_18745</name>
</gene>
<dbReference type="Pfam" id="PF05163">
    <property type="entry name" value="DinB"/>
    <property type="match status" value="1"/>
</dbReference>
<dbReference type="PANTHER" id="PTHR37302">
    <property type="entry name" value="SLR1116 PROTEIN"/>
    <property type="match status" value="1"/>
</dbReference>
<dbReference type="OrthoDB" id="9811413at2"/>
<dbReference type="Proteomes" id="UP000309488">
    <property type="component" value="Unassembled WGS sequence"/>
</dbReference>
<comment type="similarity">
    <text evidence="1">Belongs to the DinB family.</text>
</comment>
<feature type="binding site" evidence="3">
    <location>
        <position position="48"/>
    </location>
    <ligand>
        <name>a divalent metal cation</name>
        <dbReference type="ChEBI" id="CHEBI:60240"/>
    </ligand>
</feature>
<dbReference type="Gene3D" id="1.20.120.450">
    <property type="entry name" value="dinb family like domain"/>
    <property type="match status" value="1"/>
</dbReference>
<dbReference type="GO" id="GO:0046872">
    <property type="term" value="F:metal ion binding"/>
    <property type="evidence" value="ECO:0007669"/>
    <property type="project" value="UniProtKB-KW"/>
</dbReference>
<feature type="binding site" evidence="3">
    <location>
        <position position="126"/>
    </location>
    <ligand>
        <name>a divalent metal cation</name>
        <dbReference type="ChEBI" id="CHEBI:60240"/>
    </ligand>
</feature>
<feature type="binding site" evidence="3">
    <location>
        <position position="130"/>
    </location>
    <ligand>
        <name>a divalent metal cation</name>
        <dbReference type="ChEBI" id="CHEBI:60240"/>
    </ligand>
</feature>
<evidence type="ECO:0000313" key="4">
    <source>
        <dbReference type="EMBL" id="TKC04723.1"/>
    </source>
</evidence>
<proteinExistence type="inferred from homology"/>
<keyword evidence="2 3" id="KW-0479">Metal-binding</keyword>
<evidence type="ECO:0000313" key="5">
    <source>
        <dbReference type="Proteomes" id="UP000309488"/>
    </source>
</evidence>
<dbReference type="SUPFAM" id="SSF109854">
    <property type="entry name" value="DinB/YfiT-like putative metalloenzymes"/>
    <property type="match status" value="1"/>
</dbReference>
<dbReference type="PANTHER" id="PTHR37302:SF1">
    <property type="entry name" value="PROTEIN DINB"/>
    <property type="match status" value="1"/>
</dbReference>
<comment type="caution">
    <text evidence="4">The sequence shown here is derived from an EMBL/GenBank/DDBJ whole genome shotgun (WGS) entry which is preliminary data.</text>
</comment>
<dbReference type="InterPro" id="IPR007837">
    <property type="entry name" value="DinB"/>
</dbReference>
<evidence type="ECO:0000256" key="1">
    <source>
        <dbReference type="ARBA" id="ARBA00008635"/>
    </source>
</evidence>
<organism evidence="4 5">
    <name type="scientific">Pedobacter polaris</name>
    <dbReference type="NCBI Taxonomy" id="2571273"/>
    <lineage>
        <taxon>Bacteria</taxon>
        <taxon>Pseudomonadati</taxon>
        <taxon>Bacteroidota</taxon>
        <taxon>Sphingobacteriia</taxon>
        <taxon>Sphingobacteriales</taxon>
        <taxon>Sphingobacteriaceae</taxon>
        <taxon>Pedobacter</taxon>
    </lineage>
</organism>
<keyword evidence="5" id="KW-1185">Reference proteome</keyword>
<evidence type="ECO:0000256" key="2">
    <source>
        <dbReference type="ARBA" id="ARBA00022723"/>
    </source>
</evidence>